<dbReference type="PROSITE" id="PS51649">
    <property type="entry name" value="NPH3"/>
    <property type="match status" value="1"/>
</dbReference>
<name>A0A7N0UT63_KALFE</name>
<dbReference type="InterPro" id="IPR043454">
    <property type="entry name" value="NPH3/RPT2-like"/>
</dbReference>
<sequence length="461" mass="51081">MPGDGRAFEQVARFCHGRDPAVTSRNAVPLFCLARYLGMTEEHSPGNLLARVSGFIRDEILPSWSETVEAFTSSEAVIEAAAEVGLADACVASIVSKAASDPRRVEDLTALPLRLYERVVVAMIRDRVLSRHVASSISQYVKKWVSPFVSRVRGKEVIEAVERMLPEEGGVVPCAALLEMLRLAVVLDVRSACRDGLERRVGRRLDLATAKDLVILLRGDAKEAEYDVDCVKRMLKIFYGSFADKSGSQERRLSGLVRVAALMEEFLAEVAGDEDLKPETFTQLAELAAAASSGTNRCSDGVYRAINIFLTKHGTLTEVEQDKVCRVLDCRMMSPEAVEHAATNARLPLRVVVHAVLADQMRLRSVIARAEEERERTAGSKTETKVTEMGRGSKRKEKSSRDGDGGIWKEMKRKFGCISSRNSSSLDHEHDCDCQQNKRTLYSLPVLREGRASALRRKLEK</sequence>
<dbReference type="Proteomes" id="UP000594263">
    <property type="component" value="Unplaced"/>
</dbReference>
<evidence type="ECO:0000256" key="1">
    <source>
        <dbReference type="ARBA" id="ARBA00022786"/>
    </source>
</evidence>
<keyword evidence="1" id="KW-0833">Ubl conjugation pathway</keyword>
<protein>
    <recommendedName>
        <fullName evidence="4">NPH3 domain-containing protein</fullName>
    </recommendedName>
</protein>
<feature type="domain" description="NPH3" evidence="4">
    <location>
        <begin position="102"/>
        <end position="362"/>
    </location>
</feature>
<keyword evidence="6" id="KW-1185">Reference proteome</keyword>
<dbReference type="OMA" id="EMTETHS"/>
<proteinExistence type="inferred from homology"/>
<dbReference type="PANTHER" id="PTHR32370">
    <property type="entry name" value="OS12G0117600 PROTEIN"/>
    <property type="match status" value="1"/>
</dbReference>
<dbReference type="UniPathway" id="UPA00143"/>
<dbReference type="GO" id="GO:0016567">
    <property type="term" value="P:protein ubiquitination"/>
    <property type="evidence" value="ECO:0007669"/>
    <property type="project" value="UniProtKB-UniPathway"/>
</dbReference>
<feature type="compositionally biased region" description="Basic and acidic residues" evidence="3">
    <location>
        <begin position="371"/>
        <end position="388"/>
    </location>
</feature>
<evidence type="ECO:0000313" key="5">
    <source>
        <dbReference type="EnsemblPlants" id="Kaladp0081s0234.1.v1.1"/>
    </source>
</evidence>
<evidence type="ECO:0000259" key="4">
    <source>
        <dbReference type="PROSITE" id="PS51649"/>
    </source>
</evidence>
<evidence type="ECO:0000313" key="6">
    <source>
        <dbReference type="Proteomes" id="UP000594263"/>
    </source>
</evidence>
<dbReference type="EnsemblPlants" id="Kaladp0081s0234.1.v1.1">
    <property type="protein sequence ID" value="Kaladp0081s0234.1.v1.1"/>
    <property type="gene ID" value="Kaladp0081s0234.v1.1"/>
</dbReference>
<reference evidence="5" key="1">
    <citation type="submission" date="2021-01" db="UniProtKB">
        <authorList>
            <consortium name="EnsemblPlants"/>
        </authorList>
    </citation>
    <scope>IDENTIFICATION</scope>
</reference>
<accession>A0A7N0UT63</accession>
<evidence type="ECO:0000256" key="3">
    <source>
        <dbReference type="SAM" id="MobiDB-lite"/>
    </source>
</evidence>
<dbReference type="AlphaFoldDB" id="A0A7N0UT63"/>
<comment type="similarity">
    <text evidence="2">Belongs to the NPH3 family.</text>
</comment>
<dbReference type="Pfam" id="PF03000">
    <property type="entry name" value="NPH3"/>
    <property type="match status" value="1"/>
</dbReference>
<organism evidence="5 6">
    <name type="scientific">Kalanchoe fedtschenkoi</name>
    <name type="common">Lavender scallops</name>
    <name type="synonym">South American air plant</name>
    <dbReference type="NCBI Taxonomy" id="63787"/>
    <lineage>
        <taxon>Eukaryota</taxon>
        <taxon>Viridiplantae</taxon>
        <taxon>Streptophyta</taxon>
        <taxon>Embryophyta</taxon>
        <taxon>Tracheophyta</taxon>
        <taxon>Spermatophyta</taxon>
        <taxon>Magnoliopsida</taxon>
        <taxon>eudicotyledons</taxon>
        <taxon>Gunneridae</taxon>
        <taxon>Pentapetalae</taxon>
        <taxon>Saxifragales</taxon>
        <taxon>Crassulaceae</taxon>
        <taxon>Kalanchoe</taxon>
    </lineage>
</organism>
<dbReference type="Gramene" id="Kaladp0081s0234.1.v1.1">
    <property type="protein sequence ID" value="Kaladp0081s0234.1.v1.1"/>
    <property type="gene ID" value="Kaladp0081s0234.v1.1"/>
</dbReference>
<dbReference type="InterPro" id="IPR027356">
    <property type="entry name" value="NPH3_dom"/>
</dbReference>
<feature type="region of interest" description="Disordered" evidence="3">
    <location>
        <begin position="371"/>
        <end position="407"/>
    </location>
</feature>
<evidence type="ECO:0000256" key="2">
    <source>
        <dbReference type="PROSITE-ProRule" id="PRU00982"/>
    </source>
</evidence>